<dbReference type="GO" id="GO:0008270">
    <property type="term" value="F:zinc ion binding"/>
    <property type="evidence" value="ECO:0007669"/>
    <property type="project" value="UniProtKB-KW"/>
</dbReference>
<dbReference type="Proteomes" id="UP001634394">
    <property type="component" value="Unassembled WGS sequence"/>
</dbReference>
<dbReference type="Pfam" id="PF00641">
    <property type="entry name" value="Zn_ribbon_RanBP"/>
    <property type="match status" value="1"/>
</dbReference>
<accession>A0ABD3WV03</accession>
<feature type="region of interest" description="Disordered" evidence="7">
    <location>
        <begin position="1"/>
        <end position="32"/>
    </location>
</feature>
<proteinExistence type="predicted"/>
<evidence type="ECO:0000256" key="4">
    <source>
        <dbReference type="ARBA" id="ARBA00023054"/>
    </source>
</evidence>
<feature type="coiled-coil region" evidence="6">
    <location>
        <begin position="586"/>
        <end position="676"/>
    </location>
</feature>
<evidence type="ECO:0000256" key="7">
    <source>
        <dbReference type="SAM" id="MobiDB-lite"/>
    </source>
</evidence>
<feature type="compositionally biased region" description="Pro residues" evidence="7">
    <location>
        <begin position="14"/>
        <end position="23"/>
    </location>
</feature>
<evidence type="ECO:0000259" key="8">
    <source>
        <dbReference type="PROSITE" id="PS50199"/>
    </source>
</evidence>
<dbReference type="Gene3D" id="2.30.30.380">
    <property type="entry name" value="Zn-finger domain of Sec23/24"/>
    <property type="match status" value="1"/>
</dbReference>
<keyword evidence="1" id="KW-0479">Metal-binding</keyword>
<dbReference type="AlphaFoldDB" id="A0ABD3WV03"/>
<dbReference type="SUPFAM" id="SSF90209">
    <property type="entry name" value="Ran binding protein zinc finger-like"/>
    <property type="match status" value="1"/>
</dbReference>
<gene>
    <name evidence="9" type="ORF">ACJMK2_035450</name>
</gene>
<evidence type="ECO:0000256" key="2">
    <source>
        <dbReference type="ARBA" id="ARBA00022771"/>
    </source>
</evidence>
<feature type="coiled-coil region" evidence="6">
    <location>
        <begin position="81"/>
        <end position="115"/>
    </location>
</feature>
<dbReference type="PROSITE" id="PS01358">
    <property type="entry name" value="ZF_RANBP2_1"/>
    <property type="match status" value="1"/>
</dbReference>
<organism evidence="9 10">
    <name type="scientific">Sinanodonta woodiana</name>
    <name type="common">Chinese pond mussel</name>
    <name type="synonym">Anodonta woodiana</name>
    <dbReference type="NCBI Taxonomy" id="1069815"/>
    <lineage>
        <taxon>Eukaryota</taxon>
        <taxon>Metazoa</taxon>
        <taxon>Spiralia</taxon>
        <taxon>Lophotrochozoa</taxon>
        <taxon>Mollusca</taxon>
        <taxon>Bivalvia</taxon>
        <taxon>Autobranchia</taxon>
        <taxon>Heteroconchia</taxon>
        <taxon>Palaeoheterodonta</taxon>
        <taxon>Unionida</taxon>
        <taxon>Unionoidea</taxon>
        <taxon>Unionidae</taxon>
        <taxon>Unioninae</taxon>
        <taxon>Sinanodonta</taxon>
    </lineage>
</organism>
<dbReference type="EMBL" id="JBJQND010000005">
    <property type="protein sequence ID" value="KAL3877802.1"/>
    <property type="molecule type" value="Genomic_DNA"/>
</dbReference>
<dbReference type="EMBL" id="JBJQND010000005">
    <property type="protein sequence ID" value="KAL3877800.1"/>
    <property type="molecule type" value="Genomic_DNA"/>
</dbReference>
<dbReference type="GO" id="GO:0005737">
    <property type="term" value="C:cytoplasm"/>
    <property type="evidence" value="ECO:0007669"/>
    <property type="project" value="UniProtKB-ARBA"/>
</dbReference>
<dbReference type="InterPro" id="IPR001876">
    <property type="entry name" value="Znf_RanBP2"/>
</dbReference>
<dbReference type="PANTHER" id="PTHR31882">
    <property type="entry name" value="TNFAIP3-INTERACTING PROTEIN COILED COIL FAMILY MEMBER"/>
    <property type="match status" value="1"/>
</dbReference>
<evidence type="ECO:0000256" key="3">
    <source>
        <dbReference type="ARBA" id="ARBA00022833"/>
    </source>
</evidence>
<evidence type="ECO:0000313" key="10">
    <source>
        <dbReference type="Proteomes" id="UP001634394"/>
    </source>
</evidence>
<feature type="compositionally biased region" description="Basic and acidic residues" evidence="7">
    <location>
        <begin position="124"/>
        <end position="172"/>
    </location>
</feature>
<feature type="compositionally biased region" description="Polar residues" evidence="7">
    <location>
        <begin position="540"/>
        <end position="556"/>
    </location>
</feature>
<keyword evidence="2 5" id="KW-0863">Zinc-finger</keyword>
<keyword evidence="3" id="KW-0862">Zinc</keyword>
<dbReference type="PROSITE" id="PS50199">
    <property type="entry name" value="ZF_RANBP2_2"/>
    <property type="match status" value="1"/>
</dbReference>
<feature type="region of interest" description="Disordered" evidence="7">
    <location>
        <begin position="540"/>
        <end position="562"/>
    </location>
</feature>
<evidence type="ECO:0000256" key="5">
    <source>
        <dbReference type="PROSITE-ProRule" id="PRU00322"/>
    </source>
</evidence>
<dbReference type="GO" id="GO:0043122">
    <property type="term" value="P:regulation of canonical NF-kappaB signal transduction"/>
    <property type="evidence" value="ECO:0007669"/>
    <property type="project" value="UniProtKB-ARBA"/>
</dbReference>
<protein>
    <recommendedName>
        <fullName evidence="8">RanBP2-type domain-containing protein</fullName>
    </recommendedName>
</protein>
<evidence type="ECO:0000256" key="6">
    <source>
        <dbReference type="SAM" id="Coils"/>
    </source>
</evidence>
<feature type="region of interest" description="Disordered" evidence="7">
    <location>
        <begin position="124"/>
        <end position="194"/>
    </location>
</feature>
<dbReference type="PANTHER" id="PTHR31882:SF11">
    <property type="entry name" value="HDA1 COMPLEX SUBUNIT 2"/>
    <property type="match status" value="1"/>
</dbReference>
<dbReference type="SMART" id="SM00547">
    <property type="entry name" value="ZnF_RBZ"/>
    <property type="match status" value="1"/>
</dbReference>
<dbReference type="InterPro" id="IPR036443">
    <property type="entry name" value="Znf_RanBP2_sf"/>
</dbReference>
<feature type="domain" description="RanBP2-type" evidence="8">
    <location>
        <begin position="764"/>
        <end position="793"/>
    </location>
</feature>
<keyword evidence="4 6" id="KW-0175">Coiled coil</keyword>
<dbReference type="Gene3D" id="1.20.5.990">
    <property type="entry name" value="Nemo cc2-lz domain - 1d5 darpin complex"/>
    <property type="match status" value="1"/>
</dbReference>
<evidence type="ECO:0000313" key="9">
    <source>
        <dbReference type="EMBL" id="KAL3877802.1"/>
    </source>
</evidence>
<reference evidence="9 10" key="1">
    <citation type="submission" date="2024-11" db="EMBL/GenBank/DDBJ databases">
        <title>Chromosome-level genome assembly of the freshwater bivalve Anodonta woodiana.</title>
        <authorList>
            <person name="Chen X."/>
        </authorList>
    </citation>
    <scope>NUCLEOTIDE SEQUENCE [LARGE SCALE GENOMIC DNA]</scope>
    <source>
        <strain evidence="9">MN2024</strain>
        <tissue evidence="9">Gills</tissue>
    </source>
</reference>
<name>A0ABD3WV03_SINWO</name>
<keyword evidence="10" id="KW-1185">Reference proteome</keyword>
<feature type="coiled-coil region" evidence="6">
    <location>
        <begin position="349"/>
        <end position="532"/>
    </location>
</feature>
<evidence type="ECO:0000256" key="1">
    <source>
        <dbReference type="ARBA" id="ARBA00022723"/>
    </source>
</evidence>
<sequence>MDTETTASYEKTRTPPPPEPPPSQSSNEDSFLDKDTIIRQLQEEIRTLRGKILGYTTLSQICYEYREKSKKLETELNHMKLSLDFQNYKRLEEELAEVKETLDKRTEELELAKQIMLVHESLKSAHDETDIDHGKDGEPKKTAHDETDIDHGKGGEPKKSEKDPTREKDDTGKSNSSNMAEAISPGEGLDLKSLHSNKSTMSNEMKLQNTAAVDHRKRDMTTMDPFNFYNREVTPMQESITHGDNQPEPFQVVPRQWRESGSDTDDLILFSGVGASSKSFTTLSRSQRSSKEALNIPYDELKVTDFQNLDSTKAHSLCMKVSESITSLRRVIYTMDEKIEQGEKCRKITEVLQEELNNKEIKIKELEATIADLQKPVKSLTSESSDTQLGTGWVKVQREQDTLTQRDASEAKTMQLQSQIQQLKDANQKWSNEWKKLVAQHEATMAEQHQEKSQLQHELAEYHIQDEQRKQEFDRIILDLKKRLEDAEMTKEDALNQLHTVNLKCDSMQAKMMEAEDRCDQFKRQKQSLETEISLLRSGSVYNQSQGSNSSPVSQKKVSEAETENMVLRQQLLLFQEDFQKERHDRARAQSMKDDFAKENDNLKKKIRHLDGRKIEMESLLQHANDKLREVTMERERLKAENYELQNKIKSIEMTNTQLLQQLQQQQHQQQQQREQYQTPIIQSAGLSPSPQRMFQPYVNPQMYQGQQYQQQQQQHNAMWTPQQFVGNTDWQQVNSSAYQQSQPTRVSPPIMQIYPGASAHELLPGAWNCPSCTYSNYPKRTVCEICGYIRGPSSFQGQSNRNQISGALIPRGDETQPLYQRVSNNNTAGNRN</sequence>
<comment type="caution">
    <text evidence="9">The sequence shown here is derived from an EMBL/GenBank/DDBJ whole genome shotgun (WGS) entry which is preliminary data.</text>
</comment>